<feature type="transmembrane region" description="Helical" evidence="1">
    <location>
        <begin position="263"/>
        <end position="285"/>
    </location>
</feature>
<gene>
    <name evidence="3" type="ORF">SAMN05421739_101551</name>
</gene>
<keyword evidence="3" id="KW-0808">Transferase</keyword>
<sequence length="340" mass="38647">MDTGITIIICTYNGAPRLPETLRHIACQQVKPDVAWEVLVVDNASSDGSAELAATTWRKLSCPAPLKVLHQPQKGLTYARELAMQEAAYEFVLFCDDDNWLSPGYVDLAYDLMQENPGIGVLGGFGELVFEQEPPGWMHYLTGLASGPQAVTSGKTQYNAVYGAGCIMRKAVFEKLRKAGFHPLLSDRRGKKLSAGGDYELCYAAALAGYEIWYDERLRFKHFIPQQRISAAYYDRLMKEGAESLAVLIPYRLRVNQNCKDALYFNIHLLKVVIFYFRGLVMLLLTKTTSAFRKKETTYLKLKLLSFVYKLYALRNYTSMKQNFRKVLDLERRLNSSRLL</sequence>
<dbReference type="Pfam" id="PF00535">
    <property type="entry name" value="Glycos_transf_2"/>
    <property type="match status" value="1"/>
</dbReference>
<dbReference type="AlphaFoldDB" id="A0A1I2N7D5"/>
<organism evidence="3 4">
    <name type="scientific">Pontibacter chinhatensis</name>
    <dbReference type="NCBI Taxonomy" id="1436961"/>
    <lineage>
        <taxon>Bacteria</taxon>
        <taxon>Pseudomonadati</taxon>
        <taxon>Bacteroidota</taxon>
        <taxon>Cytophagia</taxon>
        <taxon>Cytophagales</taxon>
        <taxon>Hymenobacteraceae</taxon>
        <taxon>Pontibacter</taxon>
    </lineage>
</organism>
<dbReference type="EMBL" id="FOOT01000001">
    <property type="protein sequence ID" value="SFF97281.1"/>
    <property type="molecule type" value="Genomic_DNA"/>
</dbReference>
<dbReference type="CDD" id="cd00761">
    <property type="entry name" value="Glyco_tranf_GTA_type"/>
    <property type="match status" value="1"/>
</dbReference>
<keyword evidence="1" id="KW-0812">Transmembrane</keyword>
<dbReference type="InterPro" id="IPR001173">
    <property type="entry name" value="Glyco_trans_2-like"/>
</dbReference>
<evidence type="ECO:0000313" key="3">
    <source>
        <dbReference type="EMBL" id="SFF97281.1"/>
    </source>
</evidence>
<dbReference type="PANTHER" id="PTHR43685:SF2">
    <property type="entry name" value="GLYCOSYLTRANSFERASE 2-LIKE DOMAIN-CONTAINING PROTEIN"/>
    <property type="match status" value="1"/>
</dbReference>
<evidence type="ECO:0000259" key="2">
    <source>
        <dbReference type="Pfam" id="PF00535"/>
    </source>
</evidence>
<dbReference type="Proteomes" id="UP000198724">
    <property type="component" value="Unassembled WGS sequence"/>
</dbReference>
<dbReference type="InterPro" id="IPR029044">
    <property type="entry name" value="Nucleotide-diphossugar_trans"/>
</dbReference>
<feature type="domain" description="Glycosyltransferase 2-like" evidence="2">
    <location>
        <begin position="6"/>
        <end position="175"/>
    </location>
</feature>
<keyword evidence="1" id="KW-0472">Membrane</keyword>
<keyword evidence="4" id="KW-1185">Reference proteome</keyword>
<dbReference type="Gene3D" id="3.90.550.10">
    <property type="entry name" value="Spore Coat Polysaccharide Biosynthesis Protein SpsA, Chain A"/>
    <property type="match status" value="1"/>
</dbReference>
<reference evidence="4" key="1">
    <citation type="submission" date="2016-10" db="EMBL/GenBank/DDBJ databases">
        <authorList>
            <person name="Varghese N."/>
            <person name="Submissions S."/>
        </authorList>
    </citation>
    <scope>NUCLEOTIDE SEQUENCE [LARGE SCALE GENOMIC DNA]</scope>
    <source>
        <strain evidence="4">LP51</strain>
    </source>
</reference>
<dbReference type="STRING" id="1436961.SAMN05421739_101551"/>
<evidence type="ECO:0000313" key="4">
    <source>
        <dbReference type="Proteomes" id="UP000198724"/>
    </source>
</evidence>
<dbReference type="SUPFAM" id="SSF53448">
    <property type="entry name" value="Nucleotide-diphospho-sugar transferases"/>
    <property type="match status" value="1"/>
</dbReference>
<dbReference type="GO" id="GO:0016740">
    <property type="term" value="F:transferase activity"/>
    <property type="evidence" value="ECO:0007669"/>
    <property type="project" value="UniProtKB-KW"/>
</dbReference>
<protein>
    <submittedName>
        <fullName evidence="3">Glycosyltransferase, GT2 family</fullName>
    </submittedName>
</protein>
<name>A0A1I2N7D5_9BACT</name>
<dbReference type="InterPro" id="IPR050834">
    <property type="entry name" value="Glycosyltransf_2"/>
</dbReference>
<dbReference type="PANTHER" id="PTHR43685">
    <property type="entry name" value="GLYCOSYLTRANSFERASE"/>
    <property type="match status" value="1"/>
</dbReference>
<accession>A0A1I2N7D5</accession>
<dbReference type="OrthoDB" id="786280at2"/>
<evidence type="ECO:0000256" key="1">
    <source>
        <dbReference type="SAM" id="Phobius"/>
    </source>
</evidence>
<keyword evidence="1" id="KW-1133">Transmembrane helix</keyword>
<dbReference type="RefSeq" id="WP_092098771.1">
    <property type="nucleotide sequence ID" value="NZ_FOOT01000001.1"/>
</dbReference>
<proteinExistence type="predicted"/>